<keyword evidence="7" id="KW-0540">Nuclease</keyword>
<comment type="subcellular location">
    <subcellularLocation>
        <location evidence="3">Cytoplasm</location>
    </subcellularLocation>
    <subcellularLocation>
        <location evidence="2">Nucleus</location>
    </subcellularLocation>
</comment>
<dbReference type="GO" id="GO:0004518">
    <property type="term" value="F:nuclease activity"/>
    <property type="evidence" value="ECO:0007669"/>
    <property type="project" value="UniProtKB-KW"/>
</dbReference>
<dbReference type="GO" id="GO:0005737">
    <property type="term" value="C:cytoplasm"/>
    <property type="evidence" value="ECO:0007669"/>
    <property type="project" value="UniProtKB-SubCell"/>
</dbReference>
<keyword evidence="9" id="KW-0378">Hydrolase</keyword>
<evidence type="ECO:0000256" key="1">
    <source>
        <dbReference type="ARBA" id="ARBA00001968"/>
    </source>
</evidence>
<feature type="domain" description="DDE Tnp4" evidence="13">
    <location>
        <begin position="156"/>
        <end position="306"/>
    </location>
</feature>
<dbReference type="InterPro" id="IPR027806">
    <property type="entry name" value="HARBI1_dom"/>
</dbReference>
<dbReference type="RefSeq" id="XP_030749397.1">
    <property type="nucleotide sequence ID" value="XM_030893537.1"/>
</dbReference>
<evidence type="ECO:0000313" key="15">
    <source>
        <dbReference type="RefSeq" id="XP_030749397.1"/>
    </source>
</evidence>
<keyword evidence="8" id="KW-0479">Metal-binding</keyword>
<comment type="similarity">
    <text evidence="4">Belongs to the HARBI1 family.</text>
</comment>
<proteinExistence type="inferred from homology"/>
<dbReference type="GO" id="GO:0016787">
    <property type="term" value="F:hydrolase activity"/>
    <property type="evidence" value="ECO:0007669"/>
    <property type="project" value="UniProtKB-KW"/>
</dbReference>
<evidence type="ECO:0000256" key="6">
    <source>
        <dbReference type="ARBA" id="ARBA00022490"/>
    </source>
</evidence>
<evidence type="ECO:0000256" key="4">
    <source>
        <dbReference type="ARBA" id="ARBA00006958"/>
    </source>
</evidence>
<evidence type="ECO:0000313" key="16">
    <source>
        <dbReference type="RefSeq" id="XP_030750190.1"/>
    </source>
</evidence>
<organism evidence="14 16">
    <name type="scientific">Sitophilus oryzae</name>
    <name type="common">Rice weevil</name>
    <name type="synonym">Curculio oryzae</name>
    <dbReference type="NCBI Taxonomy" id="7048"/>
    <lineage>
        <taxon>Eukaryota</taxon>
        <taxon>Metazoa</taxon>
        <taxon>Ecdysozoa</taxon>
        <taxon>Arthropoda</taxon>
        <taxon>Hexapoda</taxon>
        <taxon>Insecta</taxon>
        <taxon>Pterygota</taxon>
        <taxon>Neoptera</taxon>
        <taxon>Endopterygota</taxon>
        <taxon>Coleoptera</taxon>
        <taxon>Polyphaga</taxon>
        <taxon>Cucujiformia</taxon>
        <taxon>Curculionidae</taxon>
        <taxon>Dryophthorinae</taxon>
        <taxon>Sitophilus</taxon>
    </lineage>
</organism>
<evidence type="ECO:0000313" key="14">
    <source>
        <dbReference type="Proteomes" id="UP000504635"/>
    </source>
</evidence>
<dbReference type="RefSeq" id="XP_030767055.1">
    <property type="nucleotide sequence ID" value="XM_030911195.1"/>
</dbReference>
<dbReference type="PANTHER" id="PTHR22930">
    <property type="match status" value="1"/>
</dbReference>
<comment type="cofactor">
    <cofactor evidence="1">
        <name>a divalent metal cation</name>
        <dbReference type="ChEBI" id="CHEBI:60240"/>
    </cofactor>
</comment>
<dbReference type="PANTHER" id="PTHR22930:SF289">
    <property type="entry name" value="DDE TNP4 DOMAIN-CONTAINING PROTEIN-RELATED"/>
    <property type="match status" value="1"/>
</dbReference>
<evidence type="ECO:0000259" key="13">
    <source>
        <dbReference type="Pfam" id="PF13359"/>
    </source>
</evidence>
<evidence type="ECO:0000256" key="12">
    <source>
        <dbReference type="ARBA" id="ARBA00045850"/>
    </source>
</evidence>
<dbReference type="KEGG" id="soy:115877387"/>
<sequence length="355" mass="40815">MDPFNLPNNFESDDEIEEFRLYRNPKVFKVRPNYFEEYDELEFFKRFRLQKQTCAMLLGLIRDEITSATDRNNAIHPETKIFLTLRFYATGCMLLTTGDFTGVSKTSACVIVTQVTEAIASLRPRFVKLPEGEMECQRIKEEFYSIARFPKVIGTIDCTHVRIISPGGDQAERYRNRKGYFSWNVQTVCDARLRIMDIVARWPGSSHDQTIYNNSRLKGTLESGRFGTSVLLGDSGYGNTNFLITPLEHPNTRAEALFNESHIRTRNCVERSYGVWKRRFPILSLGMRVSLDHSKAIIVATAVLHNLAIEEHEEEPPHEMDVQEVDIPVPVANVGMVREQNRMRASLILNHFSNL</sequence>
<evidence type="ECO:0000256" key="10">
    <source>
        <dbReference type="ARBA" id="ARBA00023242"/>
    </source>
</evidence>
<evidence type="ECO:0000256" key="11">
    <source>
        <dbReference type="ARBA" id="ARBA00030126"/>
    </source>
</evidence>
<evidence type="ECO:0000313" key="19">
    <source>
        <dbReference type="RefSeq" id="XP_030767055.1"/>
    </source>
</evidence>
<evidence type="ECO:0000256" key="9">
    <source>
        <dbReference type="ARBA" id="ARBA00022801"/>
    </source>
</evidence>
<dbReference type="GeneID" id="115877982"/>
<evidence type="ECO:0000256" key="7">
    <source>
        <dbReference type="ARBA" id="ARBA00022722"/>
    </source>
</evidence>
<dbReference type="InterPro" id="IPR045249">
    <property type="entry name" value="HARBI1-like"/>
</dbReference>
<evidence type="ECO:0000256" key="2">
    <source>
        <dbReference type="ARBA" id="ARBA00004123"/>
    </source>
</evidence>
<dbReference type="KEGG" id="soy:115877982"/>
<dbReference type="PRINTS" id="PR02086">
    <property type="entry name" value="PUTNUCHARBI1"/>
</dbReference>
<dbReference type="GO" id="GO:0005634">
    <property type="term" value="C:nucleus"/>
    <property type="evidence" value="ECO:0007669"/>
    <property type="project" value="UniProtKB-SubCell"/>
</dbReference>
<evidence type="ECO:0000256" key="5">
    <source>
        <dbReference type="ARBA" id="ARBA00015519"/>
    </source>
</evidence>
<keyword evidence="6" id="KW-0963">Cytoplasm</keyword>
<dbReference type="OrthoDB" id="6740069at2759"/>
<comment type="function">
    <text evidence="12">Transposase-derived protein that may have nuclease activity. Does not have transposase activity.</text>
</comment>
<reference evidence="15 16" key="1">
    <citation type="submission" date="2025-04" db="UniProtKB">
        <authorList>
            <consortium name="RefSeq"/>
        </authorList>
    </citation>
    <scope>IDENTIFICATION</scope>
    <source>
        <tissue evidence="15 16">Gonads</tissue>
    </source>
</reference>
<dbReference type="GO" id="GO:0046872">
    <property type="term" value="F:metal ion binding"/>
    <property type="evidence" value="ECO:0007669"/>
    <property type="project" value="UniProtKB-KW"/>
</dbReference>
<evidence type="ECO:0000313" key="17">
    <source>
        <dbReference type="RefSeq" id="XP_030760341.1"/>
    </source>
</evidence>
<dbReference type="Pfam" id="PF13359">
    <property type="entry name" value="DDE_Tnp_4"/>
    <property type="match status" value="1"/>
</dbReference>
<evidence type="ECO:0000256" key="3">
    <source>
        <dbReference type="ARBA" id="ARBA00004496"/>
    </source>
</evidence>
<dbReference type="RefSeq" id="XP_030760341.1">
    <property type="nucleotide sequence ID" value="XM_030904481.1"/>
</dbReference>
<accession>A0A6J2XGX7</accession>
<dbReference type="RefSeq" id="XP_030760361.1">
    <property type="nucleotide sequence ID" value="XM_030904501.1"/>
</dbReference>
<dbReference type="KEGG" id="soy:115885526"/>
<keyword evidence="10" id="KW-0539">Nucleus</keyword>
<evidence type="ECO:0000256" key="8">
    <source>
        <dbReference type="ARBA" id="ARBA00022723"/>
    </source>
</evidence>
<dbReference type="KEGG" id="soy:115890847"/>
<name>A0A6J2XGX7_SITOR</name>
<dbReference type="AlphaFoldDB" id="A0A6J2XGX7"/>
<gene>
    <name evidence="16" type="primary">LOC115877982</name>
    <name evidence="15" type="synonym">LOC115877387</name>
    <name evidence="17" type="synonym">LOC115885526</name>
    <name evidence="18" type="synonym">LOC115885547</name>
    <name evidence="19" type="synonym">LOC115890847</name>
</gene>
<dbReference type="InterPro" id="IPR026103">
    <property type="entry name" value="HARBI1_animal"/>
</dbReference>
<dbReference type="Proteomes" id="UP000504635">
    <property type="component" value="Unplaced"/>
</dbReference>
<evidence type="ECO:0000313" key="18">
    <source>
        <dbReference type="RefSeq" id="XP_030760361.1"/>
    </source>
</evidence>
<keyword evidence="14" id="KW-1185">Reference proteome</keyword>
<protein>
    <recommendedName>
        <fullName evidence="5">Putative nuclease HARBI1</fullName>
    </recommendedName>
    <alternativeName>
        <fullName evidence="11">Harbinger transposase-derived nuclease</fullName>
    </alternativeName>
</protein>
<dbReference type="RefSeq" id="XP_030750190.1">
    <property type="nucleotide sequence ID" value="XM_030894330.1"/>
</dbReference>
<dbReference type="KEGG" id="soy:115885547"/>